<dbReference type="Pfam" id="PF18029">
    <property type="entry name" value="Glyoxalase_6"/>
    <property type="match status" value="2"/>
</dbReference>
<sequence>MSPFWISAFLDLTTDDLPVSVPFWRAVTGYRMSPPRGGLDEFASLLPADGDDFLRVQRVVDGPCGIHLDLHVQDPRTAADQAVSLGATEVVDEGYVVLRSPGGMTFCLVSHPASRRPAPVDWGDGATSLVDQVCLDIPAEAFDAERDFWIALTGWQPTGHAREEYLPLFRPAGIPLRLLLQRLDEPSGPVRAHLDLASDDRAAEVRRHVGLGAVVEAEQPTWTLLRDPAGAAYCVTDRLPETGLPREAEDR</sequence>
<evidence type="ECO:0000313" key="3">
    <source>
        <dbReference type="Proteomes" id="UP000616839"/>
    </source>
</evidence>
<name>A0A927Q2J3_9ACTN</name>
<accession>A0A927Q2J3</accession>
<comment type="caution">
    <text evidence="2">The sequence shown here is derived from an EMBL/GenBank/DDBJ whole genome shotgun (WGS) entry which is preliminary data.</text>
</comment>
<dbReference type="PANTHER" id="PTHR35908:SF1">
    <property type="entry name" value="CONSERVED PROTEIN"/>
    <property type="match status" value="1"/>
</dbReference>
<proteinExistence type="predicted"/>
<evidence type="ECO:0000313" key="2">
    <source>
        <dbReference type="EMBL" id="MBD8870449.1"/>
    </source>
</evidence>
<dbReference type="Gene3D" id="3.10.180.10">
    <property type="entry name" value="2,3-Dihydroxybiphenyl 1,2-Dioxygenase, domain 1"/>
    <property type="match status" value="2"/>
</dbReference>
<dbReference type="EMBL" id="JACYXZ010000003">
    <property type="protein sequence ID" value="MBD8870449.1"/>
    <property type="molecule type" value="Genomic_DNA"/>
</dbReference>
<dbReference type="RefSeq" id="WP_192143744.1">
    <property type="nucleotide sequence ID" value="NZ_JACYXZ010000003.1"/>
</dbReference>
<dbReference type="InterPro" id="IPR041581">
    <property type="entry name" value="Glyoxalase_6"/>
</dbReference>
<dbReference type="SUPFAM" id="SSF54593">
    <property type="entry name" value="Glyoxalase/Bleomycin resistance protein/Dihydroxybiphenyl dioxygenase"/>
    <property type="match status" value="2"/>
</dbReference>
<organism evidence="2 3">
    <name type="scientific">Nocardioides donggukensis</name>
    <dbReference type="NCBI Taxonomy" id="2774019"/>
    <lineage>
        <taxon>Bacteria</taxon>
        <taxon>Bacillati</taxon>
        <taxon>Actinomycetota</taxon>
        <taxon>Actinomycetes</taxon>
        <taxon>Propionibacteriales</taxon>
        <taxon>Nocardioidaceae</taxon>
        <taxon>Nocardioides</taxon>
    </lineage>
</organism>
<keyword evidence="3" id="KW-1185">Reference proteome</keyword>
<feature type="domain" description="Glyoxalase-like" evidence="1">
    <location>
        <begin position="132"/>
        <end position="236"/>
    </location>
</feature>
<protein>
    <submittedName>
        <fullName evidence="2">VOC family protein</fullName>
    </submittedName>
</protein>
<dbReference type="InterPro" id="IPR029068">
    <property type="entry name" value="Glyas_Bleomycin-R_OHBP_Dase"/>
</dbReference>
<dbReference type="AlphaFoldDB" id="A0A927Q2J3"/>
<dbReference type="PANTHER" id="PTHR35908">
    <property type="entry name" value="HYPOTHETICAL FUSION PROTEIN"/>
    <property type="match status" value="1"/>
</dbReference>
<dbReference type="Proteomes" id="UP000616839">
    <property type="component" value="Unassembled WGS sequence"/>
</dbReference>
<reference evidence="2" key="1">
    <citation type="submission" date="2020-09" db="EMBL/GenBank/DDBJ databases">
        <title>Nocardioides sp. strain MJB4 16S ribosomal RNA gene Genome sequencing and assembly.</title>
        <authorList>
            <person name="Kim I."/>
        </authorList>
    </citation>
    <scope>NUCLEOTIDE SEQUENCE</scope>
    <source>
        <strain evidence="2">MJB4</strain>
    </source>
</reference>
<gene>
    <name evidence="2" type="ORF">IE331_12505</name>
</gene>
<feature type="domain" description="Glyoxalase-like" evidence="1">
    <location>
        <begin position="10"/>
        <end position="109"/>
    </location>
</feature>
<evidence type="ECO:0000259" key="1">
    <source>
        <dbReference type="Pfam" id="PF18029"/>
    </source>
</evidence>